<feature type="transmembrane region" description="Helical" evidence="4">
    <location>
        <begin position="429"/>
        <end position="451"/>
    </location>
</feature>
<feature type="transmembrane region" description="Helical" evidence="4">
    <location>
        <begin position="403"/>
        <end position="423"/>
    </location>
</feature>
<evidence type="ECO:0000256" key="4">
    <source>
        <dbReference type="SAM" id="Phobius"/>
    </source>
</evidence>
<dbReference type="PANTHER" id="PTHR22550">
    <property type="entry name" value="SPORE GERMINATION PROTEIN"/>
    <property type="match status" value="1"/>
</dbReference>
<evidence type="ECO:0000256" key="2">
    <source>
        <dbReference type="ARBA" id="ARBA00023136"/>
    </source>
</evidence>
<dbReference type="InterPro" id="IPR004995">
    <property type="entry name" value="Spore_Ger"/>
</dbReference>
<sequence>MYSKGGVRVGKGASEQTDAKDASSSKGDARPHTSEGFLHSEKYREHPIFKDIDQNEELLRKQFEKCSDVVFRPFALLGARKALIVYVDGLVDSKELEANILKPLTTAQGASAYGRDATLSTVEKYILPIANIEPIQTLSRTVTIILRWQVMLFVDGEEKALALSVSKWPQRAVTEPETETVIRGPREGFTENVRTSTALIRRRIHTPELKTESMQIGRLTQTQVVLCYIQGLIDDKLVEEVKTRLKRIEIDSVLESGYIEELIEDTPWSPFPQIQNTEKPDVVTALLLEGRFALLIDGTPFALVAPINLWGALASPEDYYERFLISTMIRWLRYTFALIALFLPALYVAITTFHQEFLPFSLLLSVAAARENTPYPAVIEALIMEFTFEAIREAGVRMPKAIGSAISIVGALVIGQAAVQAGIVSAPMVIIVAITGIASFTIPRFNFAIALRMLRFPVIILAGLFGIFGILFATICIVLHICSLRSFGMPYTSPITPLSIPNLKDTLFRAPWWAMRKRPYQSSKANLTRQSTAASPTHRIPGFKKQKEGSE</sequence>
<dbReference type="PIRSF" id="PIRSF005690">
    <property type="entry name" value="GerBA"/>
    <property type="match status" value="1"/>
</dbReference>
<feature type="transmembrane region" description="Helical" evidence="4">
    <location>
        <begin position="458"/>
        <end position="481"/>
    </location>
</feature>
<comment type="similarity">
    <text evidence="1">Belongs to the GerABKA family.</text>
</comment>
<evidence type="ECO:0000313" key="6">
    <source>
        <dbReference type="Proteomes" id="UP000190229"/>
    </source>
</evidence>
<dbReference type="EMBL" id="MWPS01000005">
    <property type="protein sequence ID" value="OPG17222.1"/>
    <property type="molecule type" value="Genomic_DNA"/>
</dbReference>
<feature type="transmembrane region" description="Helical" evidence="4">
    <location>
        <begin position="331"/>
        <end position="353"/>
    </location>
</feature>
<keyword evidence="2 4" id="KW-0472">Membrane</keyword>
<accession>A0A1V4EWJ3</accession>
<dbReference type="InterPro" id="IPR050768">
    <property type="entry name" value="UPF0353/GerABKA_families"/>
</dbReference>
<feature type="compositionally biased region" description="Polar residues" evidence="3">
    <location>
        <begin position="523"/>
        <end position="535"/>
    </location>
</feature>
<protein>
    <submittedName>
        <fullName evidence="5">Uncharacterized protein</fullName>
    </submittedName>
</protein>
<dbReference type="GO" id="GO:0016020">
    <property type="term" value="C:membrane"/>
    <property type="evidence" value="ECO:0007669"/>
    <property type="project" value="InterPro"/>
</dbReference>
<dbReference type="Proteomes" id="UP000190229">
    <property type="component" value="Unassembled WGS sequence"/>
</dbReference>
<dbReference type="PANTHER" id="PTHR22550:SF5">
    <property type="entry name" value="LEUCINE ZIPPER PROTEIN 4"/>
    <property type="match status" value="1"/>
</dbReference>
<evidence type="ECO:0000313" key="5">
    <source>
        <dbReference type="EMBL" id="OPG17222.1"/>
    </source>
</evidence>
<reference evidence="5 6" key="1">
    <citation type="submission" date="2017-02" db="EMBL/GenBank/DDBJ databases">
        <title>Draft genome of Acidibacillus ferrooxidans Huett2.</title>
        <authorList>
            <person name="Schopf S."/>
        </authorList>
    </citation>
    <scope>NUCLEOTIDE SEQUENCE [LARGE SCALE GENOMIC DNA]</scope>
    <source>
        <strain evidence="5 6">Huett2</strain>
    </source>
</reference>
<keyword evidence="4" id="KW-0812">Transmembrane</keyword>
<dbReference type="Pfam" id="PF03323">
    <property type="entry name" value="GerA"/>
    <property type="match status" value="1"/>
</dbReference>
<evidence type="ECO:0000256" key="1">
    <source>
        <dbReference type="ARBA" id="ARBA00005278"/>
    </source>
</evidence>
<name>A0A1V4EWJ3_9BACL</name>
<comment type="caution">
    <text evidence="5">The sequence shown here is derived from an EMBL/GenBank/DDBJ whole genome shotgun (WGS) entry which is preliminary data.</text>
</comment>
<feature type="region of interest" description="Disordered" evidence="3">
    <location>
        <begin position="1"/>
        <end position="37"/>
    </location>
</feature>
<feature type="region of interest" description="Disordered" evidence="3">
    <location>
        <begin position="523"/>
        <end position="551"/>
    </location>
</feature>
<keyword evidence="4" id="KW-1133">Transmembrane helix</keyword>
<feature type="compositionally biased region" description="Basic and acidic residues" evidence="3">
    <location>
        <begin position="17"/>
        <end position="37"/>
    </location>
</feature>
<dbReference type="AlphaFoldDB" id="A0A1V4EWJ3"/>
<evidence type="ECO:0000256" key="3">
    <source>
        <dbReference type="SAM" id="MobiDB-lite"/>
    </source>
</evidence>
<gene>
    <name evidence="5" type="ORF">B2M26_02500</name>
</gene>
<proteinExistence type="inferred from homology"/>
<keyword evidence="6" id="KW-1185">Reference proteome</keyword>
<organism evidence="5 6">
    <name type="scientific">Ferroacidibacillus organovorans</name>
    <dbReference type="NCBI Taxonomy" id="1765683"/>
    <lineage>
        <taxon>Bacteria</taxon>
        <taxon>Bacillati</taxon>
        <taxon>Bacillota</taxon>
        <taxon>Bacilli</taxon>
        <taxon>Bacillales</taxon>
        <taxon>Alicyclobacillaceae</taxon>
        <taxon>Ferroacidibacillus</taxon>
    </lineage>
</organism>
<dbReference type="GO" id="GO:0009847">
    <property type="term" value="P:spore germination"/>
    <property type="evidence" value="ECO:0007669"/>
    <property type="project" value="InterPro"/>
</dbReference>